<protein>
    <submittedName>
        <fullName evidence="3">Uncharacterized protein LOC102806819</fullName>
    </submittedName>
</protein>
<name>A0ABM0M8F2_SACKO</name>
<evidence type="ECO:0000256" key="1">
    <source>
        <dbReference type="SAM" id="MobiDB-lite"/>
    </source>
</evidence>
<evidence type="ECO:0000313" key="2">
    <source>
        <dbReference type="Proteomes" id="UP000694865"/>
    </source>
</evidence>
<sequence>MTLQHYSVPNKDYQCQGNQGLSMHDQQATSQTKLQRACSTRAAFDESHPVYTTSLSKLYDREIREFFESARLRLHGKDKRLGHYKDSKEKLLNSGSSGEIGKSSSRSSSLTDVRGSDPDLNERQKFDKAIQILQGLIMNEILANLLILHNWSARKNRNREIFLFLLTHSNVSQHRDISEWLEHKQRITIQLGTQVSF</sequence>
<accession>A0ABM0M8F2</accession>
<reference evidence="3" key="1">
    <citation type="submission" date="2025-08" db="UniProtKB">
        <authorList>
            <consortium name="RefSeq"/>
        </authorList>
    </citation>
    <scope>IDENTIFICATION</scope>
    <source>
        <tissue evidence="3">Testes</tissue>
    </source>
</reference>
<evidence type="ECO:0000313" key="3">
    <source>
        <dbReference type="RefSeq" id="XP_006816293.1"/>
    </source>
</evidence>
<dbReference type="RefSeq" id="XP_006816293.1">
    <property type="nucleotide sequence ID" value="XM_006816230.1"/>
</dbReference>
<proteinExistence type="predicted"/>
<organism evidence="2 3">
    <name type="scientific">Saccoglossus kowalevskii</name>
    <name type="common">Acorn worm</name>
    <dbReference type="NCBI Taxonomy" id="10224"/>
    <lineage>
        <taxon>Eukaryota</taxon>
        <taxon>Metazoa</taxon>
        <taxon>Hemichordata</taxon>
        <taxon>Enteropneusta</taxon>
        <taxon>Harrimaniidae</taxon>
        <taxon>Saccoglossus</taxon>
    </lineage>
</organism>
<feature type="compositionally biased region" description="Low complexity" evidence="1">
    <location>
        <begin position="94"/>
        <end position="109"/>
    </location>
</feature>
<dbReference type="Proteomes" id="UP000694865">
    <property type="component" value="Unplaced"/>
</dbReference>
<keyword evidence="2" id="KW-1185">Reference proteome</keyword>
<feature type="region of interest" description="Disordered" evidence="1">
    <location>
        <begin position="85"/>
        <end position="120"/>
    </location>
</feature>
<dbReference type="GeneID" id="102806819"/>
<gene>
    <name evidence="3" type="primary">LOC102806819</name>
</gene>